<dbReference type="PANTHER" id="PTHR34339">
    <property type="entry name" value="STIMULATOR OF INTERFERON GENES PROTEIN"/>
    <property type="match status" value="1"/>
</dbReference>
<dbReference type="GO" id="GO:0016239">
    <property type="term" value="P:positive regulation of macroautophagy"/>
    <property type="evidence" value="ECO:0007669"/>
    <property type="project" value="TreeGrafter"/>
</dbReference>
<comment type="subcellular location">
    <subcellularLocation>
        <location evidence="4">Cytoplasm</location>
        <location evidence="4">Perinuclear region</location>
    </subcellularLocation>
    <subcellularLocation>
        <location evidence="3">Cytoplasmic vesicle</location>
        <location evidence="3">Autophagosome membrane</location>
        <topology evidence="3">Multi-pass membrane protein</topology>
    </subcellularLocation>
    <subcellularLocation>
        <location evidence="2">Endoplasmic reticulum membrane</location>
        <topology evidence="2">Multi-pass membrane protein</topology>
    </subcellularLocation>
    <subcellularLocation>
        <location evidence="1">Endoplasmic reticulum-Golgi intermediate compartment membrane</location>
        <topology evidence="1">Multi-pass membrane protein</topology>
    </subcellularLocation>
    <subcellularLocation>
        <location evidence="5">Golgi apparatus membrane</location>
        <topology evidence="5">Multi-pass membrane protein</topology>
    </subcellularLocation>
</comment>
<feature type="domain" description="STING ligand-binding" evidence="16">
    <location>
        <begin position="162"/>
        <end position="348"/>
    </location>
</feature>
<comment type="caution">
    <text evidence="18">The sequence shown here is derived from an EMBL/GenBank/DDBJ whole genome shotgun (WGS) entry which is preliminary data.</text>
</comment>
<feature type="compositionally biased region" description="Polar residues" evidence="14">
    <location>
        <begin position="415"/>
        <end position="427"/>
    </location>
</feature>
<dbReference type="FunFam" id="1.20.5.5200:FF:000001">
    <property type="entry name" value="Stimulator of interferon genes protein"/>
    <property type="match status" value="1"/>
</dbReference>
<feature type="transmembrane region" description="Helical" evidence="15">
    <location>
        <begin position="58"/>
        <end position="76"/>
    </location>
</feature>
<evidence type="ECO:0000313" key="18">
    <source>
        <dbReference type="EMBL" id="KAG5270490.1"/>
    </source>
</evidence>
<evidence type="ECO:0000256" key="8">
    <source>
        <dbReference type="ARBA" id="ARBA00022692"/>
    </source>
</evidence>
<dbReference type="GO" id="GO:0002218">
    <property type="term" value="P:activation of innate immune response"/>
    <property type="evidence" value="ECO:0007669"/>
    <property type="project" value="InterPro"/>
</dbReference>
<organism evidence="18 19">
    <name type="scientific">Alosa alosa</name>
    <name type="common">allis shad</name>
    <dbReference type="NCBI Taxonomy" id="278164"/>
    <lineage>
        <taxon>Eukaryota</taxon>
        <taxon>Metazoa</taxon>
        <taxon>Chordata</taxon>
        <taxon>Craniata</taxon>
        <taxon>Vertebrata</taxon>
        <taxon>Euteleostomi</taxon>
        <taxon>Actinopterygii</taxon>
        <taxon>Neopterygii</taxon>
        <taxon>Teleostei</taxon>
        <taxon>Clupei</taxon>
        <taxon>Clupeiformes</taxon>
        <taxon>Clupeoidei</taxon>
        <taxon>Clupeidae</taxon>
        <taxon>Alosa</taxon>
    </lineage>
</organism>
<protein>
    <recommendedName>
        <fullName evidence="7">Stimulator of interferon genes protein</fullName>
    </recommendedName>
</protein>
<evidence type="ECO:0000256" key="13">
    <source>
        <dbReference type="ARBA" id="ARBA00024169"/>
    </source>
</evidence>
<keyword evidence="19" id="KW-1185">Reference proteome</keyword>
<sequence>MQPEAHTHKMMLVSVYESVVLRPRGRLPQVCGLVVSVVCVLMAGVCVSDNTILNQAKVVLYGLGVGVVLYAACLLVEEATSHFTQRYNSSVSGMLRACVCWRVQAAVAVLTLVCVFSGDALSGDERGRVLLLAACYLLLKISGLLAPSAVEISEICESHRMNVAHGLAWSFYLGYLKLVLPSLDARVEQYNKQLGHAAEGALTGPWASRLHILLPLNASVSAHLEDDDPRVQFRESLPTVEMDRAGVRNRVYKNSVYSVVDANGQVYNCILESATPLMTMYQMSQESTAAFGLSERRQQVLLFYRTLQSILDSSLECRNRYRLILLDDAHAGEDHFLSTEILRHLQQQDREEFPMEPPAKDARRPTEEIGSQVANGTAPLPGGPMSTISLMISGDSSKTLTPDMPHSLRAEPEENSITLFCENSSTE</sequence>
<dbReference type="GO" id="GO:0000139">
    <property type="term" value="C:Golgi membrane"/>
    <property type="evidence" value="ECO:0007669"/>
    <property type="project" value="UniProtKB-SubCell"/>
</dbReference>
<dbReference type="GO" id="GO:0061507">
    <property type="term" value="F:2',3'-cyclic GMP-AMP binding"/>
    <property type="evidence" value="ECO:0007669"/>
    <property type="project" value="TreeGrafter"/>
</dbReference>
<evidence type="ECO:0000256" key="14">
    <source>
        <dbReference type="SAM" id="MobiDB-lite"/>
    </source>
</evidence>
<dbReference type="Gene3D" id="1.20.5.5200">
    <property type="match status" value="1"/>
</dbReference>
<dbReference type="Proteomes" id="UP000823561">
    <property type="component" value="Chromosome 14"/>
</dbReference>
<evidence type="ECO:0000313" key="19">
    <source>
        <dbReference type="Proteomes" id="UP000823561"/>
    </source>
</evidence>
<keyword evidence="11 15" id="KW-1133">Transmembrane helix</keyword>
<dbReference type="InterPro" id="IPR038623">
    <property type="entry name" value="STING_C_sf"/>
</dbReference>
<evidence type="ECO:0000256" key="4">
    <source>
        <dbReference type="ARBA" id="ARBA00004556"/>
    </source>
</evidence>
<dbReference type="Pfam" id="PF23417">
    <property type="entry name" value="STING_TM"/>
    <property type="match status" value="1"/>
</dbReference>
<dbReference type="InterPro" id="IPR055434">
    <property type="entry name" value="STING_TM"/>
</dbReference>
<feature type="transmembrane region" description="Helical" evidence="15">
    <location>
        <begin position="30"/>
        <end position="52"/>
    </location>
</feature>
<keyword evidence="8 15" id="KW-0812">Transmembrane</keyword>
<evidence type="ECO:0000256" key="11">
    <source>
        <dbReference type="ARBA" id="ARBA00022989"/>
    </source>
</evidence>
<name>A0AAV6G6N4_9TELE</name>
<evidence type="ECO:0000256" key="6">
    <source>
        <dbReference type="ARBA" id="ARBA00009027"/>
    </source>
</evidence>
<feature type="compositionally biased region" description="Basic and acidic residues" evidence="14">
    <location>
        <begin position="354"/>
        <end position="367"/>
    </location>
</feature>
<evidence type="ECO:0000256" key="2">
    <source>
        <dbReference type="ARBA" id="ARBA00004477"/>
    </source>
</evidence>
<dbReference type="AlphaFoldDB" id="A0AAV6G6N4"/>
<dbReference type="GO" id="GO:0000045">
    <property type="term" value="P:autophagosome assembly"/>
    <property type="evidence" value="ECO:0007669"/>
    <property type="project" value="TreeGrafter"/>
</dbReference>
<reference evidence="18" key="1">
    <citation type="submission" date="2020-10" db="EMBL/GenBank/DDBJ databases">
        <title>Chromosome-scale genome assembly of the Allis shad, Alosa alosa.</title>
        <authorList>
            <person name="Margot Z."/>
            <person name="Christophe K."/>
            <person name="Cabau C."/>
            <person name="Louis A."/>
            <person name="Berthelot C."/>
            <person name="Parey E."/>
            <person name="Roest Crollius H."/>
            <person name="Montfort J."/>
            <person name="Robinson-Rechavi M."/>
            <person name="Bucao C."/>
            <person name="Bouchez O."/>
            <person name="Gislard M."/>
            <person name="Lluch J."/>
            <person name="Milhes M."/>
            <person name="Lampietro C."/>
            <person name="Lopez Roques C."/>
            <person name="Donnadieu C."/>
            <person name="Braasch I."/>
            <person name="Desvignes T."/>
            <person name="Postlethwait J."/>
            <person name="Bobe J."/>
            <person name="Guiguen Y."/>
        </authorList>
    </citation>
    <scope>NUCLEOTIDE SEQUENCE</scope>
    <source>
        <strain evidence="18">M-15738</strain>
        <tissue evidence="18">Blood</tissue>
    </source>
</reference>
<proteinExistence type="inferred from homology"/>
<comment type="similarity">
    <text evidence="6">Belongs to the STING family.</text>
</comment>
<dbReference type="CDD" id="cd22658">
    <property type="entry name" value="STING_C_metazoan-like"/>
    <property type="match status" value="1"/>
</dbReference>
<evidence type="ECO:0000256" key="3">
    <source>
        <dbReference type="ARBA" id="ARBA00004542"/>
    </source>
</evidence>
<dbReference type="GO" id="GO:0048471">
    <property type="term" value="C:perinuclear region of cytoplasm"/>
    <property type="evidence" value="ECO:0007669"/>
    <property type="project" value="UniProtKB-SubCell"/>
</dbReference>
<keyword evidence="9" id="KW-0547">Nucleotide-binding</keyword>
<keyword evidence="12 15" id="KW-0472">Membrane</keyword>
<dbReference type="InterPro" id="IPR029158">
    <property type="entry name" value="STING"/>
</dbReference>
<evidence type="ECO:0000256" key="15">
    <source>
        <dbReference type="SAM" id="Phobius"/>
    </source>
</evidence>
<dbReference type="GO" id="GO:0033116">
    <property type="term" value="C:endoplasmic reticulum-Golgi intermediate compartment membrane"/>
    <property type="evidence" value="ECO:0007669"/>
    <property type="project" value="UniProtKB-SubCell"/>
</dbReference>
<dbReference type="GO" id="GO:0045087">
    <property type="term" value="P:innate immune response"/>
    <property type="evidence" value="ECO:0007669"/>
    <property type="project" value="TreeGrafter"/>
</dbReference>
<feature type="compositionally biased region" description="Polar residues" evidence="14">
    <location>
        <begin position="386"/>
        <end position="400"/>
    </location>
</feature>
<evidence type="ECO:0000256" key="7">
    <source>
        <dbReference type="ARBA" id="ARBA00018708"/>
    </source>
</evidence>
<dbReference type="GO" id="GO:0032481">
    <property type="term" value="P:positive regulation of type I interferon production"/>
    <property type="evidence" value="ECO:0007669"/>
    <property type="project" value="InterPro"/>
</dbReference>
<dbReference type="InterPro" id="IPR047191">
    <property type="entry name" value="STING_C_chordates"/>
</dbReference>
<dbReference type="GO" id="GO:0005789">
    <property type="term" value="C:endoplasmic reticulum membrane"/>
    <property type="evidence" value="ECO:0007669"/>
    <property type="project" value="UniProtKB-SubCell"/>
</dbReference>
<accession>A0AAV6G6N4</accession>
<dbReference type="GO" id="GO:0035438">
    <property type="term" value="F:cyclic-di-GMP binding"/>
    <property type="evidence" value="ECO:0007669"/>
    <property type="project" value="TreeGrafter"/>
</dbReference>
<comment type="catalytic activity">
    <reaction evidence="13">
        <text>H(+)(in) = H(+)(out)</text>
        <dbReference type="Rhea" id="RHEA:34979"/>
        <dbReference type="ChEBI" id="CHEBI:15378"/>
    </reaction>
</comment>
<evidence type="ECO:0000256" key="10">
    <source>
        <dbReference type="ARBA" id="ARBA00022824"/>
    </source>
</evidence>
<evidence type="ECO:0000259" key="16">
    <source>
        <dbReference type="Pfam" id="PF15009"/>
    </source>
</evidence>
<dbReference type="GO" id="GO:0051607">
    <property type="term" value="P:defense response to virus"/>
    <property type="evidence" value="ECO:0007669"/>
    <property type="project" value="TreeGrafter"/>
</dbReference>
<evidence type="ECO:0000259" key="17">
    <source>
        <dbReference type="Pfam" id="PF23417"/>
    </source>
</evidence>
<dbReference type="Gene3D" id="3.40.50.12100">
    <property type="entry name" value="Stimulator of interferon genes protein"/>
    <property type="match status" value="1"/>
</dbReference>
<dbReference type="GO" id="GO:0000421">
    <property type="term" value="C:autophagosome membrane"/>
    <property type="evidence" value="ECO:0007669"/>
    <property type="project" value="UniProtKB-SubCell"/>
</dbReference>
<dbReference type="FunFam" id="3.40.50.12100:FF:000001">
    <property type="entry name" value="Stimulator of interferon genes protein"/>
    <property type="match status" value="1"/>
</dbReference>
<evidence type="ECO:0000256" key="1">
    <source>
        <dbReference type="ARBA" id="ARBA00004457"/>
    </source>
</evidence>
<dbReference type="GO" id="GO:0061709">
    <property type="term" value="P:reticulophagy"/>
    <property type="evidence" value="ECO:0007669"/>
    <property type="project" value="TreeGrafter"/>
</dbReference>
<dbReference type="Pfam" id="PF15009">
    <property type="entry name" value="STING_LBD"/>
    <property type="match status" value="1"/>
</dbReference>
<feature type="region of interest" description="Disordered" evidence="14">
    <location>
        <begin position="354"/>
        <end position="427"/>
    </location>
</feature>
<feature type="domain" description="STING transmembrane" evidence="17">
    <location>
        <begin position="59"/>
        <end position="159"/>
    </location>
</feature>
<keyword evidence="10" id="KW-0256">Endoplasmic reticulum</keyword>
<gene>
    <name evidence="18" type="ORF">AALO_G00193240</name>
</gene>
<dbReference type="EMBL" id="JADWDJ010000014">
    <property type="protein sequence ID" value="KAG5270490.1"/>
    <property type="molecule type" value="Genomic_DNA"/>
</dbReference>
<evidence type="ECO:0000256" key="5">
    <source>
        <dbReference type="ARBA" id="ARBA00004653"/>
    </source>
</evidence>
<evidence type="ECO:0000256" key="12">
    <source>
        <dbReference type="ARBA" id="ARBA00023136"/>
    </source>
</evidence>
<feature type="transmembrane region" description="Helical" evidence="15">
    <location>
        <begin position="97"/>
        <end position="118"/>
    </location>
</feature>
<evidence type="ECO:0000256" key="9">
    <source>
        <dbReference type="ARBA" id="ARBA00022741"/>
    </source>
</evidence>
<dbReference type="InterPro" id="IPR055432">
    <property type="entry name" value="STING_LBD"/>
</dbReference>
<dbReference type="PANTHER" id="PTHR34339:SF1">
    <property type="entry name" value="STIMULATOR OF INTERFERON GENES PROTEIN"/>
    <property type="match status" value="1"/>
</dbReference>